<feature type="region of interest" description="Disordered" evidence="2">
    <location>
        <begin position="262"/>
        <end position="341"/>
    </location>
</feature>
<feature type="compositionally biased region" description="Low complexity" evidence="2">
    <location>
        <begin position="291"/>
        <end position="310"/>
    </location>
</feature>
<feature type="compositionally biased region" description="Polar residues" evidence="2">
    <location>
        <begin position="262"/>
        <end position="286"/>
    </location>
</feature>
<feature type="region of interest" description="Disordered" evidence="2">
    <location>
        <begin position="460"/>
        <end position="517"/>
    </location>
</feature>
<evidence type="ECO:0000313" key="4">
    <source>
        <dbReference type="EMBL" id="CAL6101469.1"/>
    </source>
</evidence>
<evidence type="ECO:0000256" key="1">
    <source>
        <dbReference type="SAM" id="Coils"/>
    </source>
</evidence>
<feature type="region of interest" description="Disordered" evidence="2">
    <location>
        <begin position="785"/>
        <end position="861"/>
    </location>
</feature>
<feature type="compositionally biased region" description="Basic and acidic residues" evidence="2">
    <location>
        <begin position="846"/>
        <end position="855"/>
    </location>
</feature>
<feature type="region of interest" description="Disordered" evidence="2">
    <location>
        <begin position="557"/>
        <end position="605"/>
    </location>
</feature>
<gene>
    <name evidence="3" type="ORF">HINF_LOCUS50244</name>
    <name evidence="4" type="ORF">HINF_LOCUS71206</name>
</gene>
<evidence type="ECO:0000313" key="3">
    <source>
        <dbReference type="EMBL" id="CAI9962599.1"/>
    </source>
</evidence>
<feature type="coiled-coil region" evidence="1">
    <location>
        <begin position="207"/>
        <end position="258"/>
    </location>
</feature>
<dbReference type="EMBL" id="CATOUU010000958">
    <property type="protein sequence ID" value="CAI9962599.1"/>
    <property type="molecule type" value="Genomic_DNA"/>
</dbReference>
<evidence type="ECO:0000313" key="5">
    <source>
        <dbReference type="Proteomes" id="UP001642409"/>
    </source>
</evidence>
<feature type="compositionally biased region" description="Polar residues" evidence="2">
    <location>
        <begin position="468"/>
        <end position="487"/>
    </location>
</feature>
<accession>A0AA86QZH7</accession>
<comment type="caution">
    <text evidence="3">The sequence shown here is derived from an EMBL/GenBank/DDBJ whole genome shotgun (WGS) entry which is preliminary data.</text>
</comment>
<reference evidence="3" key="1">
    <citation type="submission" date="2023-06" db="EMBL/GenBank/DDBJ databases">
        <authorList>
            <person name="Kurt Z."/>
        </authorList>
    </citation>
    <scope>NUCLEOTIDE SEQUENCE</scope>
</reference>
<feature type="compositionally biased region" description="Polar residues" evidence="2">
    <location>
        <begin position="799"/>
        <end position="814"/>
    </location>
</feature>
<protein>
    <submittedName>
        <fullName evidence="3">Uncharacterized protein</fullName>
    </submittedName>
</protein>
<feature type="compositionally biased region" description="Low complexity" evidence="2">
    <location>
        <begin position="823"/>
        <end position="842"/>
    </location>
</feature>
<dbReference type="Proteomes" id="UP001642409">
    <property type="component" value="Unassembled WGS sequence"/>
</dbReference>
<feature type="compositionally biased region" description="Polar residues" evidence="2">
    <location>
        <begin position="578"/>
        <end position="605"/>
    </location>
</feature>
<keyword evidence="1" id="KW-0175">Coiled coil</keyword>
<dbReference type="EMBL" id="CAXDID020000544">
    <property type="protein sequence ID" value="CAL6101469.1"/>
    <property type="molecule type" value="Genomic_DNA"/>
</dbReference>
<evidence type="ECO:0000256" key="2">
    <source>
        <dbReference type="SAM" id="MobiDB-lite"/>
    </source>
</evidence>
<reference evidence="4 5" key="2">
    <citation type="submission" date="2024-07" db="EMBL/GenBank/DDBJ databases">
        <authorList>
            <person name="Akdeniz Z."/>
        </authorList>
    </citation>
    <scope>NUCLEOTIDE SEQUENCE [LARGE SCALE GENOMIC DNA]</scope>
</reference>
<sequence length="1291" mass="149588">MTMQAESEYQHSVNDFQLSFIQVLSDGFSSYGDLFNGLLQQVFDSVEEHFVQRPLYVMFESALNCDPLTDHVVPKNVFPLFRESFRSLEKIAIQQVQQKTASFQNKFTDEILRLSKRAFWDSQLVLDNMRKQEGLIVALNQIQTELNADTVNMITQLRKQISFMHTQLDQRAVFGQMYKPDHKKGQAWSNFKRFKMQEKMDKENMAKFELQTQIDLLKTQNDELEVQLLNSRVVIEDLENENANLREQLLLMQKIEQTDAETQTYKKQTLHQEMQTEAEQVKSTPKLQKMQLTTQSTQTSEQQTQTNSQTKIEPIFSQDENRYSKSRQSRQSKLGMRSTSRNGMNILDLNLNQSTAYQDQEQIIADILNQQKKAMQEQFNIEREMIRLKYVEQNMIKLLNVRDVGLQVDENNMQSKNNISIVDYKQANQFVDGLRKEQLSMNSNRIQFVKPNNLYQMETSESKDKLNNKNQSQNQINDEKNLQSNVVEDQIEVKDNPQTTQNNNTLINQNTNDNNNNQCKEQTLREVQISNDNNNSKFQEPKANKSKQTPSVVNTLLNKKHKNSIKQNSFENKKPEILNNSNNNVQEIPSGANQNSTSIQQNDNASNTVSNNILQTEQSQQNKQQPLVDDNIQIIESDQEVSVQESVQDSNFGYQENGFNSVLKIPQLKSYTYNRNIADLAEDKLNMNDQNPTNNIIQQKLAKFTIQFFSGAFMSDAETASQLNEKYSQQTGEILQSKKQTTQIANESDANSQMEACSQQTQTKNKYSLQISEQIFSMQLLPTKSSVNKNQSKQHDQTKQQTIQSNSKQQSSVFLDNEKSTTQKQNMQAKYNQMNQQQNQLNTESSQKDTFEKQYRNTNKSSEQVLNKNSHIIKDTQKQITPRQEILQFSKSNQQGKIQVSDIHNKNLLMNLKLMDNGKAYSGDFWINPKRWRIYGNFLVDGLGNKISIDGIIRDKADKQLLLTNDDKDNEKLYMSGDTYNAGYSEHFNNNKNDFKIQLSENESEPEISVNQIMNESQLMKQITRSHLLSNQANDMFDFVQQQYQYAPLIFKKINNGVQVTNNLNKTIVSQLKYNNDKAFCQNRNLIEPTKWRINGNMLIDEFQNQIGVDGIIRTPNGIEIKDYKKYIVADFWRRLQEQDQKLKEKGLNINDFHAIYKEIDQLQQQSNINKYTIQKKLGKIIKGAKLGQNLATSVLSFQEILQVKHFTDSRKESRIEQAPQRTASISSLEISTPRRQAVLASQSSVKAKSTLRLPEIKKQFGTKPIKRELNLLRVSVLDNQQEEQVNLIFK</sequence>
<keyword evidence="5" id="KW-1185">Reference proteome</keyword>
<feature type="compositionally biased region" description="Low complexity" evidence="2">
    <location>
        <begin position="496"/>
        <end position="517"/>
    </location>
</feature>
<organism evidence="3">
    <name type="scientific">Hexamita inflata</name>
    <dbReference type="NCBI Taxonomy" id="28002"/>
    <lineage>
        <taxon>Eukaryota</taxon>
        <taxon>Metamonada</taxon>
        <taxon>Diplomonadida</taxon>
        <taxon>Hexamitidae</taxon>
        <taxon>Hexamitinae</taxon>
        <taxon>Hexamita</taxon>
    </lineage>
</organism>
<feature type="region of interest" description="Disordered" evidence="2">
    <location>
        <begin position="739"/>
        <end position="759"/>
    </location>
</feature>
<name>A0AA86QZH7_9EUKA</name>
<proteinExistence type="predicted"/>